<sequence>MIIRSNSARHSEFEIFKERKSSARQAESIKFSLLNRLCFSRFSLEIPHFYEGCSKISL</sequence>
<organism evidence="1 2">
    <name type="scientific">Campylobacter gracilis RM3268</name>
    <dbReference type="NCBI Taxonomy" id="553220"/>
    <lineage>
        <taxon>Bacteria</taxon>
        <taxon>Pseudomonadati</taxon>
        <taxon>Campylobacterota</taxon>
        <taxon>Epsilonproteobacteria</taxon>
        <taxon>Campylobacterales</taxon>
        <taxon>Campylobacteraceae</taxon>
        <taxon>Campylobacter</taxon>
    </lineage>
</organism>
<proteinExistence type="predicted"/>
<keyword evidence="2" id="KW-1185">Reference proteome</keyword>
<protein>
    <submittedName>
        <fullName evidence="1">Uncharacterized protein</fullName>
    </submittedName>
</protein>
<evidence type="ECO:0000313" key="2">
    <source>
        <dbReference type="Proteomes" id="UP000005709"/>
    </source>
</evidence>
<dbReference type="AlphaFoldDB" id="C8PIB0"/>
<reference evidence="1 2" key="1">
    <citation type="submission" date="2009-07" db="EMBL/GenBank/DDBJ databases">
        <authorList>
            <person name="Madupu R."/>
            <person name="Sebastian Y."/>
            <person name="Durkin A.S."/>
            <person name="Torralba M."/>
            <person name="Methe B."/>
            <person name="Sutton G.G."/>
            <person name="Strausberg R.L."/>
            <person name="Nelson K.E."/>
        </authorList>
    </citation>
    <scope>NUCLEOTIDE SEQUENCE [LARGE SCALE GENOMIC DNA]</scope>
    <source>
        <strain evidence="1 2">RM3268</strain>
    </source>
</reference>
<dbReference type="Proteomes" id="UP000005709">
    <property type="component" value="Unassembled WGS sequence"/>
</dbReference>
<comment type="caution">
    <text evidence="1">The sequence shown here is derived from an EMBL/GenBank/DDBJ whole genome shotgun (WGS) entry which is preliminary data.</text>
</comment>
<evidence type="ECO:0000313" key="1">
    <source>
        <dbReference type="EMBL" id="EEV17500.1"/>
    </source>
</evidence>
<accession>C8PIB0</accession>
<dbReference type="EMBL" id="ACYG01000025">
    <property type="protein sequence ID" value="EEV17500.1"/>
    <property type="molecule type" value="Genomic_DNA"/>
</dbReference>
<gene>
    <name evidence="1" type="ORF">CAMGR0001_0091</name>
</gene>
<name>C8PIB0_9BACT</name>